<dbReference type="Proteomes" id="UP000324222">
    <property type="component" value="Unassembled WGS sequence"/>
</dbReference>
<organism evidence="2 3">
    <name type="scientific">Portunus trituberculatus</name>
    <name type="common">Swimming crab</name>
    <name type="synonym">Neptunus trituberculatus</name>
    <dbReference type="NCBI Taxonomy" id="210409"/>
    <lineage>
        <taxon>Eukaryota</taxon>
        <taxon>Metazoa</taxon>
        <taxon>Ecdysozoa</taxon>
        <taxon>Arthropoda</taxon>
        <taxon>Crustacea</taxon>
        <taxon>Multicrustacea</taxon>
        <taxon>Malacostraca</taxon>
        <taxon>Eumalacostraca</taxon>
        <taxon>Eucarida</taxon>
        <taxon>Decapoda</taxon>
        <taxon>Pleocyemata</taxon>
        <taxon>Brachyura</taxon>
        <taxon>Eubrachyura</taxon>
        <taxon>Portunoidea</taxon>
        <taxon>Portunidae</taxon>
        <taxon>Portuninae</taxon>
        <taxon>Portunus</taxon>
    </lineage>
</organism>
<sequence length="32" mass="3290">MNTPTNTQVLTSTATPGSSKMSTGFLSPGVYL</sequence>
<evidence type="ECO:0000256" key="1">
    <source>
        <dbReference type="SAM" id="MobiDB-lite"/>
    </source>
</evidence>
<protein>
    <submittedName>
        <fullName evidence="2">Uncharacterized protein</fullName>
    </submittedName>
</protein>
<evidence type="ECO:0000313" key="3">
    <source>
        <dbReference type="Proteomes" id="UP000324222"/>
    </source>
</evidence>
<dbReference type="EMBL" id="VSRR010035614">
    <property type="protein sequence ID" value="MPC72882.1"/>
    <property type="molecule type" value="Genomic_DNA"/>
</dbReference>
<evidence type="ECO:0000313" key="2">
    <source>
        <dbReference type="EMBL" id="MPC72882.1"/>
    </source>
</evidence>
<feature type="compositionally biased region" description="Polar residues" evidence="1">
    <location>
        <begin position="1"/>
        <end position="25"/>
    </location>
</feature>
<dbReference type="AlphaFoldDB" id="A0A5B7HNH1"/>
<name>A0A5B7HNH1_PORTR</name>
<comment type="caution">
    <text evidence="2">The sequence shown here is derived from an EMBL/GenBank/DDBJ whole genome shotgun (WGS) entry which is preliminary data.</text>
</comment>
<keyword evidence="3" id="KW-1185">Reference proteome</keyword>
<proteinExistence type="predicted"/>
<reference evidence="2 3" key="1">
    <citation type="submission" date="2019-05" db="EMBL/GenBank/DDBJ databases">
        <title>Another draft genome of Portunus trituberculatus and its Hox gene families provides insights of decapod evolution.</title>
        <authorList>
            <person name="Jeong J.-H."/>
            <person name="Song I."/>
            <person name="Kim S."/>
            <person name="Choi T."/>
            <person name="Kim D."/>
            <person name="Ryu S."/>
            <person name="Kim W."/>
        </authorList>
    </citation>
    <scope>NUCLEOTIDE SEQUENCE [LARGE SCALE GENOMIC DNA]</scope>
    <source>
        <tissue evidence="2">Muscle</tissue>
    </source>
</reference>
<feature type="region of interest" description="Disordered" evidence="1">
    <location>
        <begin position="1"/>
        <end position="32"/>
    </location>
</feature>
<gene>
    <name evidence="2" type="ORF">E2C01_067195</name>
</gene>
<accession>A0A5B7HNH1</accession>